<keyword evidence="2" id="KW-0378">Hydrolase</keyword>
<dbReference type="SUPFAM" id="SSF50199">
    <property type="entry name" value="Staphylococcal nuclease"/>
    <property type="match status" value="1"/>
</dbReference>
<keyword evidence="2" id="KW-0540">Nuclease</keyword>
<keyword evidence="2" id="KW-0255">Endonuclease</keyword>
<organism evidence="2 3">
    <name type="scientific">Rhizobium rhizoryzae</name>
    <dbReference type="NCBI Taxonomy" id="451876"/>
    <lineage>
        <taxon>Bacteria</taxon>
        <taxon>Pseudomonadati</taxon>
        <taxon>Pseudomonadota</taxon>
        <taxon>Alphaproteobacteria</taxon>
        <taxon>Hyphomicrobiales</taxon>
        <taxon>Rhizobiaceae</taxon>
        <taxon>Rhizobium/Agrobacterium group</taxon>
        <taxon>Rhizobium</taxon>
    </lineage>
</organism>
<evidence type="ECO:0000313" key="2">
    <source>
        <dbReference type="EMBL" id="MBB4145386.1"/>
    </source>
</evidence>
<dbReference type="RefSeq" id="WP_246251473.1">
    <property type="nucleotide sequence ID" value="NZ_CP049250.1"/>
</dbReference>
<reference evidence="2 3" key="1">
    <citation type="submission" date="2020-08" db="EMBL/GenBank/DDBJ databases">
        <title>Genomic Encyclopedia of Type Strains, Phase IV (KMG-IV): sequencing the most valuable type-strain genomes for metagenomic binning, comparative biology and taxonomic classification.</title>
        <authorList>
            <person name="Goeker M."/>
        </authorList>
    </citation>
    <scope>NUCLEOTIDE SEQUENCE [LARGE SCALE GENOMIC DNA]</scope>
    <source>
        <strain evidence="2 3">DSM 29514</strain>
    </source>
</reference>
<accession>A0A7W6LJH8</accession>
<evidence type="ECO:0000313" key="3">
    <source>
        <dbReference type="Proteomes" id="UP000519897"/>
    </source>
</evidence>
<dbReference type="Proteomes" id="UP000519897">
    <property type="component" value="Unassembled WGS sequence"/>
</dbReference>
<dbReference type="EMBL" id="JACIEC010000007">
    <property type="protein sequence ID" value="MBB4145386.1"/>
    <property type="molecule type" value="Genomic_DNA"/>
</dbReference>
<dbReference type="InterPro" id="IPR035437">
    <property type="entry name" value="SNase_OB-fold_sf"/>
</dbReference>
<keyword evidence="3" id="KW-1185">Reference proteome</keyword>
<gene>
    <name evidence="2" type="ORF">GGQ72_003950</name>
</gene>
<dbReference type="Pfam" id="PF00565">
    <property type="entry name" value="SNase"/>
    <property type="match status" value="1"/>
</dbReference>
<dbReference type="GO" id="GO:0004519">
    <property type="term" value="F:endonuclease activity"/>
    <property type="evidence" value="ECO:0007669"/>
    <property type="project" value="UniProtKB-KW"/>
</dbReference>
<protein>
    <submittedName>
        <fullName evidence="2">Endonuclease YncB(Thermonuclease family)</fullName>
    </submittedName>
</protein>
<comment type="caution">
    <text evidence="2">The sequence shown here is derived from an EMBL/GenBank/DDBJ whole genome shotgun (WGS) entry which is preliminary data.</text>
</comment>
<dbReference type="PROSITE" id="PS50830">
    <property type="entry name" value="TNASE_3"/>
    <property type="match status" value="1"/>
</dbReference>
<feature type="domain" description="TNase-like" evidence="1">
    <location>
        <begin position="4"/>
        <end position="128"/>
    </location>
</feature>
<name>A0A7W6LJH8_9HYPH</name>
<dbReference type="SMART" id="SM00318">
    <property type="entry name" value="SNc"/>
    <property type="match status" value="1"/>
</dbReference>
<evidence type="ECO:0000259" key="1">
    <source>
        <dbReference type="PROSITE" id="PS50830"/>
    </source>
</evidence>
<sequence>MVEGPVSAEVIRVIDGDTILVTARPWPQQSVEVYVRLRGIDTPELKSKCARGQEAAEAAKHFLEEMAGASSTVKLTRISADKYFGRIVADVVLQDGRDPAREMMAAGFAASYSGQGRKNDFCQLASNE</sequence>
<dbReference type="AlphaFoldDB" id="A0A7W6LJH8"/>
<dbReference type="InterPro" id="IPR016071">
    <property type="entry name" value="Staphylococal_nuclease_OB-fold"/>
</dbReference>
<proteinExistence type="predicted"/>
<dbReference type="Gene3D" id="2.40.50.90">
    <property type="match status" value="1"/>
</dbReference>